<dbReference type="PANTHER" id="PTHR38847:SF1">
    <property type="entry name" value="PSEUDOURIDINE SYNTHASE RSUA_RLUA-LIKE DOMAIN-CONTAINING PROTEIN"/>
    <property type="match status" value="1"/>
</dbReference>
<protein>
    <recommendedName>
        <fullName evidence="6">DUF4360 domain-containing protein</fullName>
    </recommendedName>
</protein>
<reference evidence="3" key="1">
    <citation type="submission" date="2015-07" db="EMBL/GenBank/DDBJ databases">
        <authorList>
            <person name="Noorani M."/>
        </authorList>
    </citation>
    <scope>NUCLEOTIDE SEQUENCE [LARGE SCALE GENOMIC DNA]</scope>
    <source>
        <strain evidence="3">ATCC 27428</strain>
    </source>
</reference>
<dbReference type="EMBL" id="JACHJF010000023">
    <property type="protein sequence ID" value="MBB5122035.1"/>
    <property type="molecule type" value="Genomic_DNA"/>
</dbReference>
<evidence type="ECO:0000256" key="1">
    <source>
        <dbReference type="SAM" id="SignalP"/>
    </source>
</evidence>
<evidence type="ECO:0000313" key="4">
    <source>
        <dbReference type="Proteomes" id="UP000235945"/>
    </source>
</evidence>
<dbReference type="AlphaFoldDB" id="A0A2N8P0P0"/>
<sequence>MFTPALIAGTAAALFAAALSPARSVPGDTPPPGSVLIEVAVVNGYCSSMFDSVAMAPGNIGFTLSAGGFGSRVGVGSKPDEARRNCQVFLRVKAPKDYTYAIAGTDYEGSASLAKGARGYVRVANYFQGRPSVNSRTHSFVGPFQEGWSEADIFPSESLDYSPCGEERSLVLNLATGVEAGTSDPSTTSSSVTYGPYLPPDSAQTVYHLAWKRCPAT</sequence>
<keyword evidence="4" id="KW-1185">Reference proteome</keyword>
<comment type="caution">
    <text evidence="3">The sequence shown here is derived from an EMBL/GenBank/DDBJ whole genome shotgun (WGS) entry which is preliminary data.</text>
</comment>
<evidence type="ECO:0008006" key="6">
    <source>
        <dbReference type="Google" id="ProtNLM"/>
    </source>
</evidence>
<reference evidence="4" key="2">
    <citation type="submission" date="2015-07" db="EMBL/GenBank/DDBJ databases">
        <authorList>
            <person name="Graham D.E."/>
            <person name="Giannone R.J."/>
            <person name="Gulvik C.A."/>
            <person name="Hettich R.L."/>
            <person name="Klingeman D.M."/>
            <person name="Mahan K.M."/>
            <person name="Parry R.J."/>
            <person name="Spain J.C."/>
        </authorList>
    </citation>
    <scope>NUCLEOTIDE SEQUENCE [LARGE SCALE GENOMIC DNA]</scope>
    <source>
        <strain evidence="4">ATCC 27428</strain>
    </source>
</reference>
<proteinExistence type="predicted"/>
<reference evidence="2 5" key="3">
    <citation type="submission" date="2020-08" db="EMBL/GenBank/DDBJ databases">
        <title>Genomic Encyclopedia of Type Strains, Phase III (KMG-III): the genomes of soil and plant-associated and newly described type strains.</title>
        <authorList>
            <person name="Whitman W."/>
        </authorList>
    </citation>
    <scope>NUCLEOTIDE SEQUENCE [LARGE SCALE GENOMIC DNA]</scope>
    <source>
        <strain evidence="2 5">CECT 3259</strain>
    </source>
</reference>
<evidence type="ECO:0000313" key="2">
    <source>
        <dbReference type="EMBL" id="MBB5122035.1"/>
    </source>
</evidence>
<dbReference type="Proteomes" id="UP000528608">
    <property type="component" value="Unassembled WGS sequence"/>
</dbReference>
<dbReference type="Pfam" id="PF14273">
    <property type="entry name" value="DUF4360"/>
    <property type="match status" value="1"/>
</dbReference>
<name>A0A2N8P0P0_STREU</name>
<accession>A0A2N8P0P0</accession>
<gene>
    <name evidence="3" type="ORF">AF335_08350</name>
    <name evidence="2" type="ORF">FHS36_005506</name>
</gene>
<dbReference type="RefSeq" id="WP_102917637.1">
    <property type="nucleotide sequence ID" value="NZ_JACHJF010000023.1"/>
</dbReference>
<evidence type="ECO:0000313" key="5">
    <source>
        <dbReference type="Proteomes" id="UP000528608"/>
    </source>
</evidence>
<feature type="signal peptide" evidence="1">
    <location>
        <begin position="1"/>
        <end position="24"/>
    </location>
</feature>
<dbReference type="EMBL" id="LGUI01000002">
    <property type="protein sequence ID" value="PNE34559.1"/>
    <property type="molecule type" value="Genomic_DNA"/>
</dbReference>
<dbReference type="InterPro" id="IPR025649">
    <property type="entry name" value="DUF4360"/>
</dbReference>
<keyword evidence="1" id="KW-0732">Signal</keyword>
<evidence type="ECO:0000313" key="3">
    <source>
        <dbReference type="EMBL" id="PNE34559.1"/>
    </source>
</evidence>
<organism evidence="3 4">
    <name type="scientific">Streptomyces eurocidicus</name>
    <name type="common">Streptoverticillium eurocidicus</name>
    <dbReference type="NCBI Taxonomy" id="66423"/>
    <lineage>
        <taxon>Bacteria</taxon>
        <taxon>Bacillati</taxon>
        <taxon>Actinomycetota</taxon>
        <taxon>Actinomycetes</taxon>
        <taxon>Kitasatosporales</taxon>
        <taxon>Streptomycetaceae</taxon>
        <taxon>Streptomyces</taxon>
    </lineage>
</organism>
<dbReference type="Proteomes" id="UP000235945">
    <property type="component" value="Unassembled WGS sequence"/>
</dbReference>
<dbReference type="PANTHER" id="PTHR38847">
    <property type="match status" value="1"/>
</dbReference>
<feature type="chain" id="PRO_5042698213" description="DUF4360 domain-containing protein" evidence="1">
    <location>
        <begin position="25"/>
        <end position="217"/>
    </location>
</feature>
<dbReference type="OrthoDB" id="4221277at2"/>